<sequence length="94" mass="10571">MKAGNYVPKCFKHLLDPNNIIGATCSNLPNLPIGCDECVSSNSFTSFSSHFDSSREMSHARDTAPNTSFNTRRSFYITSMHDIEFFPQNHPLPE</sequence>
<protein>
    <submittedName>
        <fullName evidence="1">Uncharacterized protein</fullName>
    </submittedName>
</protein>
<proteinExistence type="predicted"/>
<accession>A0AAV4VR61</accession>
<organism evidence="1 2">
    <name type="scientific">Caerostris extrusa</name>
    <name type="common">Bark spider</name>
    <name type="synonym">Caerostris bankana</name>
    <dbReference type="NCBI Taxonomy" id="172846"/>
    <lineage>
        <taxon>Eukaryota</taxon>
        <taxon>Metazoa</taxon>
        <taxon>Ecdysozoa</taxon>
        <taxon>Arthropoda</taxon>
        <taxon>Chelicerata</taxon>
        <taxon>Arachnida</taxon>
        <taxon>Araneae</taxon>
        <taxon>Araneomorphae</taxon>
        <taxon>Entelegynae</taxon>
        <taxon>Araneoidea</taxon>
        <taxon>Araneidae</taxon>
        <taxon>Caerostris</taxon>
    </lineage>
</organism>
<dbReference type="AlphaFoldDB" id="A0AAV4VR61"/>
<keyword evidence="2" id="KW-1185">Reference proteome</keyword>
<evidence type="ECO:0000313" key="1">
    <source>
        <dbReference type="EMBL" id="GIY72686.1"/>
    </source>
</evidence>
<dbReference type="Proteomes" id="UP001054945">
    <property type="component" value="Unassembled WGS sequence"/>
</dbReference>
<gene>
    <name evidence="1" type="ORF">CEXT_55381</name>
</gene>
<dbReference type="EMBL" id="BPLR01014980">
    <property type="protein sequence ID" value="GIY72686.1"/>
    <property type="molecule type" value="Genomic_DNA"/>
</dbReference>
<comment type="caution">
    <text evidence="1">The sequence shown here is derived from an EMBL/GenBank/DDBJ whole genome shotgun (WGS) entry which is preliminary data.</text>
</comment>
<name>A0AAV4VR61_CAEEX</name>
<evidence type="ECO:0000313" key="2">
    <source>
        <dbReference type="Proteomes" id="UP001054945"/>
    </source>
</evidence>
<reference evidence="1 2" key="1">
    <citation type="submission" date="2021-06" db="EMBL/GenBank/DDBJ databases">
        <title>Caerostris extrusa draft genome.</title>
        <authorList>
            <person name="Kono N."/>
            <person name="Arakawa K."/>
        </authorList>
    </citation>
    <scope>NUCLEOTIDE SEQUENCE [LARGE SCALE GENOMIC DNA]</scope>
</reference>